<keyword evidence="2" id="KW-1185">Reference proteome</keyword>
<gene>
    <name evidence="1" type="ORF">ACFFVI_01780</name>
</gene>
<name>A0ABV5LNL8_9ACTN</name>
<dbReference type="Pfam" id="PF10604">
    <property type="entry name" value="Polyketide_cyc2"/>
    <property type="match status" value="1"/>
</dbReference>
<dbReference type="InterPro" id="IPR019587">
    <property type="entry name" value="Polyketide_cyclase/dehydratase"/>
</dbReference>
<dbReference type="RefSeq" id="WP_380140085.1">
    <property type="nucleotide sequence ID" value="NZ_JBHLUI010000012.1"/>
</dbReference>
<protein>
    <submittedName>
        <fullName evidence="1">SRPBCC family protein</fullName>
    </submittedName>
</protein>
<dbReference type="SUPFAM" id="SSF55961">
    <property type="entry name" value="Bet v1-like"/>
    <property type="match status" value="1"/>
</dbReference>
<reference evidence="1 2" key="1">
    <citation type="submission" date="2024-09" db="EMBL/GenBank/DDBJ databases">
        <authorList>
            <person name="Sun Q."/>
            <person name="Mori K."/>
        </authorList>
    </citation>
    <scope>NUCLEOTIDE SEQUENCE [LARGE SCALE GENOMIC DNA]</scope>
    <source>
        <strain evidence="1 2">TISTR 1856</strain>
    </source>
</reference>
<evidence type="ECO:0000313" key="2">
    <source>
        <dbReference type="Proteomes" id="UP001589748"/>
    </source>
</evidence>
<dbReference type="Proteomes" id="UP001589748">
    <property type="component" value="Unassembled WGS sequence"/>
</dbReference>
<dbReference type="InterPro" id="IPR023393">
    <property type="entry name" value="START-like_dom_sf"/>
</dbReference>
<dbReference type="CDD" id="cd07820">
    <property type="entry name" value="SRPBCC_3"/>
    <property type="match status" value="1"/>
</dbReference>
<evidence type="ECO:0000313" key="1">
    <source>
        <dbReference type="EMBL" id="MFB9375688.1"/>
    </source>
</evidence>
<comment type="caution">
    <text evidence="1">The sequence shown here is derived from an EMBL/GenBank/DDBJ whole genome shotgun (WGS) entry which is preliminary data.</text>
</comment>
<dbReference type="Gene3D" id="3.30.530.20">
    <property type="match status" value="1"/>
</dbReference>
<organism evidence="1 2">
    <name type="scientific">Kineococcus gynurae</name>
    <dbReference type="NCBI Taxonomy" id="452979"/>
    <lineage>
        <taxon>Bacteria</taxon>
        <taxon>Bacillati</taxon>
        <taxon>Actinomycetota</taxon>
        <taxon>Actinomycetes</taxon>
        <taxon>Kineosporiales</taxon>
        <taxon>Kineosporiaceae</taxon>
        <taxon>Kineococcus</taxon>
    </lineage>
</organism>
<sequence length="155" mass="17228">MLSPGGGSTVRIRTRVPAPPEQVHDACLDMDLHRASLAGSAETATTSSGSARLGVGDEVTFSARHLGRRWSMTARVTEGDRPHRFVDEQVRGPFGSFRHVHEFRADGGGGTVMTDEVTFRPPLPPLGLVAVPVLRWYLRRLLRRRARFLARRFDQ</sequence>
<accession>A0ABV5LNL8</accession>
<proteinExistence type="predicted"/>
<dbReference type="EMBL" id="JBHMDM010000001">
    <property type="protein sequence ID" value="MFB9375688.1"/>
    <property type="molecule type" value="Genomic_DNA"/>
</dbReference>